<comment type="similarity">
    <text evidence="1">Belongs to the DprA/Smf family.</text>
</comment>
<evidence type="ECO:0000313" key="4">
    <source>
        <dbReference type="EMBL" id="MDW8801038.1"/>
    </source>
</evidence>
<evidence type="ECO:0000313" key="5">
    <source>
        <dbReference type="Proteomes" id="UP001281656"/>
    </source>
</evidence>
<dbReference type="RefSeq" id="WP_318797737.1">
    <property type="nucleotide sequence ID" value="NZ_JARUJP010000007.1"/>
</dbReference>
<organism evidence="4 5">
    <name type="scientific">Clostridium tanneri</name>
    <dbReference type="NCBI Taxonomy" id="3037988"/>
    <lineage>
        <taxon>Bacteria</taxon>
        <taxon>Bacillati</taxon>
        <taxon>Bacillota</taxon>
        <taxon>Clostridia</taxon>
        <taxon>Eubacteriales</taxon>
        <taxon>Clostridiaceae</taxon>
        <taxon>Clostridium</taxon>
    </lineage>
</organism>
<gene>
    <name evidence="4" type="primary">dprA</name>
    <name evidence="4" type="ORF">P8V03_07700</name>
</gene>
<dbReference type="InterPro" id="IPR003488">
    <property type="entry name" value="DprA"/>
</dbReference>
<protein>
    <submittedName>
        <fullName evidence="4">DNA-processing protein DprA</fullName>
    </submittedName>
</protein>
<reference evidence="4 5" key="1">
    <citation type="submission" date="2023-04" db="EMBL/GenBank/DDBJ databases">
        <title>Clostridium tannerae sp. nov., isolated from the fecal material of an alpaca.</title>
        <authorList>
            <person name="Miller S."/>
            <person name="Hendry M."/>
            <person name="King J."/>
            <person name="Sankaranarayanan K."/>
            <person name="Lawson P.A."/>
        </authorList>
    </citation>
    <scope>NUCLEOTIDE SEQUENCE [LARGE SCALE GENOMIC DNA]</scope>
    <source>
        <strain evidence="4 5">A1-XYC3</strain>
    </source>
</reference>
<proteinExistence type="inferred from homology"/>
<comment type="caution">
    <text evidence="4">The sequence shown here is derived from an EMBL/GenBank/DDBJ whole genome shotgun (WGS) entry which is preliminary data.</text>
</comment>
<evidence type="ECO:0000256" key="1">
    <source>
        <dbReference type="ARBA" id="ARBA00006525"/>
    </source>
</evidence>
<feature type="domain" description="DprA winged helix" evidence="3">
    <location>
        <begin position="307"/>
        <end position="353"/>
    </location>
</feature>
<sequence>MNIYDLWFSSVSLSSKIKLDLIKKFINTEELWNDTFYNANKTLLNDRDKKIKYNLKKAWDKELLESLIVKIKSKNIEATTFNEDIYPKALKNYDDSPSILFYKGDINKLNMGINAAIIGSRNFTSYGKDAARLISKEISINNINVISGMARGIDTFAHESSIENGGFTCAVLGSGIDVVYPRENKKLYDIISEKGCIVSEFLPGTRPFSYNFPIRNRIISGLSDIVIVVEASEKSGSLVTAGIALEQGKEIVAVPGSIFSEQSKGTNKLIRDGAYPFTGFEDLFRILNVDYMIKNNIKVNKIEGVKKKICDILGDRPTHIDDIFGRTNIDIKQLYELLFELQLENVVICLSGNYYVKVESTV</sequence>
<evidence type="ECO:0000259" key="2">
    <source>
        <dbReference type="Pfam" id="PF02481"/>
    </source>
</evidence>
<accession>A0ABU4JSW8</accession>
<dbReference type="SUPFAM" id="SSF102405">
    <property type="entry name" value="MCP/YpsA-like"/>
    <property type="match status" value="1"/>
</dbReference>
<keyword evidence="5" id="KW-1185">Reference proteome</keyword>
<dbReference type="PANTHER" id="PTHR43022">
    <property type="entry name" value="PROTEIN SMF"/>
    <property type="match status" value="1"/>
</dbReference>
<name>A0ABU4JSW8_9CLOT</name>
<dbReference type="Proteomes" id="UP001281656">
    <property type="component" value="Unassembled WGS sequence"/>
</dbReference>
<dbReference type="Gene3D" id="1.10.10.10">
    <property type="entry name" value="Winged helix-like DNA-binding domain superfamily/Winged helix DNA-binding domain"/>
    <property type="match status" value="1"/>
</dbReference>
<dbReference type="PANTHER" id="PTHR43022:SF1">
    <property type="entry name" value="PROTEIN SMF"/>
    <property type="match status" value="1"/>
</dbReference>
<dbReference type="InterPro" id="IPR041614">
    <property type="entry name" value="DprA_WH"/>
</dbReference>
<dbReference type="Pfam" id="PF02481">
    <property type="entry name" value="DNA_processg_A"/>
    <property type="match status" value="1"/>
</dbReference>
<feature type="domain" description="Smf/DprA SLOG" evidence="2">
    <location>
        <begin position="79"/>
        <end position="285"/>
    </location>
</feature>
<dbReference type="InterPro" id="IPR036388">
    <property type="entry name" value="WH-like_DNA-bd_sf"/>
</dbReference>
<dbReference type="EMBL" id="JARUJP010000007">
    <property type="protein sequence ID" value="MDW8801038.1"/>
    <property type="molecule type" value="Genomic_DNA"/>
</dbReference>
<evidence type="ECO:0000259" key="3">
    <source>
        <dbReference type="Pfam" id="PF17782"/>
    </source>
</evidence>
<dbReference type="InterPro" id="IPR057666">
    <property type="entry name" value="DrpA_SLOG"/>
</dbReference>
<dbReference type="NCBIfam" id="TIGR00732">
    <property type="entry name" value="dprA"/>
    <property type="match status" value="1"/>
</dbReference>
<dbReference type="Pfam" id="PF17782">
    <property type="entry name" value="WHD_DprA"/>
    <property type="match status" value="1"/>
</dbReference>
<dbReference type="Gene3D" id="3.40.50.450">
    <property type="match status" value="1"/>
</dbReference>